<evidence type="ECO:0000313" key="2">
    <source>
        <dbReference type="EMBL" id="CAK0869573.1"/>
    </source>
</evidence>
<dbReference type="EMBL" id="CAUYUJ010016862">
    <property type="protein sequence ID" value="CAK0869573.1"/>
    <property type="molecule type" value="Genomic_DNA"/>
</dbReference>
<reference evidence="2" key="1">
    <citation type="submission" date="2023-10" db="EMBL/GenBank/DDBJ databases">
        <authorList>
            <person name="Chen Y."/>
            <person name="Shah S."/>
            <person name="Dougan E. K."/>
            <person name="Thang M."/>
            <person name="Chan C."/>
        </authorList>
    </citation>
    <scope>NUCLEOTIDE SEQUENCE [LARGE SCALE GENOMIC DNA]</scope>
</reference>
<evidence type="ECO:0000313" key="3">
    <source>
        <dbReference type="Proteomes" id="UP001189429"/>
    </source>
</evidence>
<feature type="compositionally biased region" description="Basic residues" evidence="1">
    <location>
        <begin position="1"/>
        <end position="14"/>
    </location>
</feature>
<organism evidence="2 3">
    <name type="scientific">Prorocentrum cordatum</name>
    <dbReference type="NCBI Taxonomy" id="2364126"/>
    <lineage>
        <taxon>Eukaryota</taxon>
        <taxon>Sar</taxon>
        <taxon>Alveolata</taxon>
        <taxon>Dinophyceae</taxon>
        <taxon>Prorocentrales</taxon>
        <taxon>Prorocentraceae</taxon>
        <taxon>Prorocentrum</taxon>
    </lineage>
</organism>
<evidence type="ECO:0000256" key="1">
    <source>
        <dbReference type="SAM" id="MobiDB-lite"/>
    </source>
</evidence>
<gene>
    <name evidence="2" type="ORF">PCOR1329_LOCUS55892</name>
</gene>
<feature type="compositionally biased region" description="Basic and acidic residues" evidence="1">
    <location>
        <begin position="23"/>
        <end position="46"/>
    </location>
</feature>
<dbReference type="Proteomes" id="UP001189429">
    <property type="component" value="Unassembled WGS sequence"/>
</dbReference>
<comment type="caution">
    <text evidence="2">The sequence shown here is derived from an EMBL/GenBank/DDBJ whole genome shotgun (WGS) entry which is preliminary data.</text>
</comment>
<feature type="region of interest" description="Disordered" evidence="1">
    <location>
        <begin position="1"/>
        <end position="131"/>
    </location>
</feature>
<keyword evidence="3" id="KW-1185">Reference proteome</keyword>
<name>A0ABN9VBZ1_9DINO</name>
<accession>A0ABN9VBZ1</accession>
<proteinExistence type="predicted"/>
<feature type="compositionally biased region" description="Gly residues" evidence="1">
    <location>
        <begin position="47"/>
        <end position="58"/>
    </location>
</feature>
<sequence>MLVTKKQRKSRRQPCHILAAMADKQRRHEKEEGGEGERGQEIERTLRGGGAPAVGGSGLLVAQELPARASSGGSCTGEAQAEPGEDTREHNSATPTRGVGRRSAYSPRWVRRGAAEAAATRGARGDSGGAANRLELAGLPAAL</sequence>
<protein>
    <submittedName>
        <fullName evidence="2">Uncharacterized protein</fullName>
    </submittedName>
</protein>